<name>A0A4U0YJG8_9GAMM</name>
<gene>
    <name evidence="1" type="ORF">FA869_07395</name>
</gene>
<evidence type="ECO:0000313" key="2">
    <source>
        <dbReference type="Proteomes" id="UP000305198"/>
    </source>
</evidence>
<dbReference type="Pfam" id="PF06980">
    <property type="entry name" value="DUF1302"/>
    <property type="match status" value="1"/>
</dbReference>
<dbReference type="EMBL" id="SWAV01000002">
    <property type="protein sequence ID" value="TKA92210.1"/>
    <property type="molecule type" value="Genomic_DNA"/>
</dbReference>
<accession>A0A4U0YJG8</accession>
<comment type="caution">
    <text evidence="1">The sequence shown here is derived from an EMBL/GenBank/DDBJ whole genome shotgun (WGS) entry which is preliminary data.</text>
</comment>
<dbReference type="Proteomes" id="UP000305198">
    <property type="component" value="Unassembled WGS sequence"/>
</dbReference>
<dbReference type="InterPro" id="IPR010727">
    <property type="entry name" value="DUF1302"/>
</dbReference>
<proteinExistence type="predicted"/>
<organism evidence="1 2">
    <name type="scientific">Halopseudomonas bauzanensis</name>
    <dbReference type="NCBI Taxonomy" id="653930"/>
    <lineage>
        <taxon>Bacteria</taxon>
        <taxon>Pseudomonadati</taxon>
        <taxon>Pseudomonadota</taxon>
        <taxon>Gammaproteobacteria</taxon>
        <taxon>Pseudomonadales</taxon>
        <taxon>Pseudomonadaceae</taxon>
        <taxon>Halopseudomonas</taxon>
    </lineage>
</organism>
<dbReference type="AlphaFoldDB" id="A0A4U0YJG8"/>
<reference evidence="1 2" key="1">
    <citation type="submission" date="2019-04" db="EMBL/GenBank/DDBJ databases">
        <title>Crypto-aerobic microbial life in anoxic (sulfidic) marine sediments.</title>
        <authorList>
            <person name="Bhattacharya S."/>
            <person name="Roy C."/>
            <person name="Mondal N."/>
            <person name="Sarkar J."/>
            <person name="Mandal S."/>
            <person name="Rameez M.J."/>
            <person name="Ghosh W."/>
        </authorList>
    </citation>
    <scope>NUCLEOTIDE SEQUENCE [LARGE SCALE GENOMIC DNA]</scope>
    <source>
        <strain evidence="1 2">SBBB</strain>
    </source>
</reference>
<dbReference type="SUPFAM" id="SSF56935">
    <property type="entry name" value="Porins"/>
    <property type="match status" value="1"/>
</dbReference>
<evidence type="ECO:0000313" key="1">
    <source>
        <dbReference type="EMBL" id="TKA92210.1"/>
    </source>
</evidence>
<sequence>MKETAMKLDNNKAFLAVPSLSALTLAIAMTHAAPAYSLEVAGGSLEWNNIVRYNLGMRMEKPDSAIATNPGTDEGTSSYDRYDIVTNRVDWYSELGWDYQGKFGLKLSGAAWYDQAFNDKVENGPGLEGNGSYDNNRFSSTTKRYHKGVSAELLDAYVYSNFHFGNTAGDVKIGRQTNLWGEAIVLTTHSVSHAQAPVDGLKAAVAPGADAREVSMPVGQVHVNLQPTPNLSLAAQYYFEWEPTRLTQGGTYLSSSDILLDGPDSMNGGLRNAGIRKASNTGDWGVAGRYFFNSINTTVGLYYREFTERAPWVSTDLAASTYEFIYPEDAKLYGLSFSKLIGTTSVGAEVVYRENTALNSSAPAGLSSVARGDTWHFLLNGIQSFGPNSLWSSASLTGEVAFSHLEKVSKNENNINFCEDSNDAKRGCVTRNVSQATLRFSPQWTAVAVGWDVGFDTAITYGLYGNSAVSGGGNEKAGSYSFGPKVTYNANHEFKLQYIDYLATKKDNPAGGILYSNGSQLQDRGWLSFTYTGQF</sequence>
<protein>
    <submittedName>
        <fullName evidence="1">DUF1302 domain-containing protein</fullName>
    </submittedName>
</protein>